<dbReference type="InterPro" id="IPR052421">
    <property type="entry name" value="PCW_Enzyme_Inhibitor"/>
</dbReference>
<dbReference type="EMBL" id="SDRB02012600">
    <property type="protein sequence ID" value="THF97243.1"/>
    <property type="molecule type" value="Genomic_DNA"/>
</dbReference>
<keyword evidence="2" id="KW-1015">Disulfide bond</keyword>
<dbReference type="GO" id="GO:0046910">
    <property type="term" value="F:pectinesterase inhibitor activity"/>
    <property type="evidence" value="ECO:0007669"/>
    <property type="project" value="InterPro"/>
</dbReference>
<feature type="domain" description="Pectinesterase inhibitor" evidence="5">
    <location>
        <begin position="28"/>
        <end position="175"/>
    </location>
</feature>
<organism evidence="6 7">
    <name type="scientific">Camellia sinensis var. sinensis</name>
    <name type="common">China tea</name>
    <dbReference type="NCBI Taxonomy" id="542762"/>
    <lineage>
        <taxon>Eukaryota</taxon>
        <taxon>Viridiplantae</taxon>
        <taxon>Streptophyta</taxon>
        <taxon>Embryophyta</taxon>
        <taxon>Tracheophyta</taxon>
        <taxon>Spermatophyta</taxon>
        <taxon>Magnoliopsida</taxon>
        <taxon>eudicotyledons</taxon>
        <taxon>Gunneridae</taxon>
        <taxon>Pentapetalae</taxon>
        <taxon>asterids</taxon>
        <taxon>Ericales</taxon>
        <taxon>Theaceae</taxon>
        <taxon>Camellia</taxon>
    </lineage>
</organism>
<dbReference type="SMART" id="SM00856">
    <property type="entry name" value="PMEI"/>
    <property type="match status" value="1"/>
</dbReference>
<evidence type="ECO:0000313" key="7">
    <source>
        <dbReference type="Proteomes" id="UP000306102"/>
    </source>
</evidence>
<dbReference type="AlphaFoldDB" id="A0A4S4D5T4"/>
<gene>
    <name evidence="6" type="ORF">TEA_028388</name>
</gene>
<keyword evidence="1 4" id="KW-0732">Signal</keyword>
<comment type="caution">
    <text evidence="6">The sequence shown here is derived from an EMBL/GenBank/DDBJ whole genome shotgun (WGS) entry which is preliminary data.</text>
</comment>
<reference evidence="6 7" key="1">
    <citation type="journal article" date="2018" name="Proc. Natl. Acad. Sci. U.S.A.">
        <title>Draft genome sequence of Camellia sinensis var. sinensis provides insights into the evolution of the tea genome and tea quality.</title>
        <authorList>
            <person name="Wei C."/>
            <person name="Yang H."/>
            <person name="Wang S."/>
            <person name="Zhao J."/>
            <person name="Liu C."/>
            <person name="Gao L."/>
            <person name="Xia E."/>
            <person name="Lu Y."/>
            <person name="Tai Y."/>
            <person name="She G."/>
            <person name="Sun J."/>
            <person name="Cao H."/>
            <person name="Tong W."/>
            <person name="Gao Q."/>
            <person name="Li Y."/>
            <person name="Deng W."/>
            <person name="Jiang X."/>
            <person name="Wang W."/>
            <person name="Chen Q."/>
            <person name="Zhang S."/>
            <person name="Li H."/>
            <person name="Wu J."/>
            <person name="Wang P."/>
            <person name="Li P."/>
            <person name="Shi C."/>
            <person name="Zheng F."/>
            <person name="Jian J."/>
            <person name="Huang B."/>
            <person name="Shan D."/>
            <person name="Shi M."/>
            <person name="Fang C."/>
            <person name="Yue Y."/>
            <person name="Li F."/>
            <person name="Li D."/>
            <person name="Wei S."/>
            <person name="Han B."/>
            <person name="Jiang C."/>
            <person name="Yin Y."/>
            <person name="Xia T."/>
            <person name="Zhang Z."/>
            <person name="Bennetzen J.L."/>
            <person name="Zhao S."/>
            <person name="Wan X."/>
        </authorList>
    </citation>
    <scope>NUCLEOTIDE SEQUENCE [LARGE SCALE GENOMIC DNA]</scope>
    <source>
        <strain evidence="7">cv. Shuchazao</strain>
        <tissue evidence="6">Leaf</tissue>
    </source>
</reference>
<feature type="chain" id="PRO_5020242608" description="Pectinesterase inhibitor domain-containing protein" evidence="4">
    <location>
        <begin position="26"/>
        <end position="254"/>
    </location>
</feature>
<sequence length="254" mass="29357">MASFFSCSLLSPLLVITLFIQPASSDPRTQQLIDQICRQCEDFGFCNTTFNENLKAPTTNVEGLAQITIEQSLYNATNTYIFVKRLLADTDTTDVRMRDYLTVCDNSYYAVMELFREAFRSFDQKDYRGMMFYEWKTSREVAICDGIFVTEFLWVNPLGDQNKQMRQLITMALCVHYSIPVKWCQPQPRHVKLDIDGSKMGSPGMAIAKGIFRDCGAREMVSWFWKKSCELLLVQYLLTCSVEQEMFRAIKDLS</sequence>
<evidence type="ECO:0000256" key="3">
    <source>
        <dbReference type="ARBA" id="ARBA00038471"/>
    </source>
</evidence>
<evidence type="ECO:0000313" key="6">
    <source>
        <dbReference type="EMBL" id="THF97243.1"/>
    </source>
</evidence>
<evidence type="ECO:0000256" key="4">
    <source>
        <dbReference type="SAM" id="SignalP"/>
    </source>
</evidence>
<evidence type="ECO:0000259" key="5">
    <source>
        <dbReference type="SMART" id="SM00856"/>
    </source>
</evidence>
<proteinExistence type="inferred from homology"/>
<dbReference type="NCBIfam" id="TIGR01614">
    <property type="entry name" value="PME_inhib"/>
    <property type="match status" value="1"/>
</dbReference>
<evidence type="ECO:0000256" key="1">
    <source>
        <dbReference type="ARBA" id="ARBA00022729"/>
    </source>
</evidence>
<evidence type="ECO:0000256" key="2">
    <source>
        <dbReference type="ARBA" id="ARBA00023157"/>
    </source>
</evidence>
<dbReference type="InterPro" id="IPR035513">
    <property type="entry name" value="Invertase/methylesterase_inhib"/>
</dbReference>
<dbReference type="Proteomes" id="UP000306102">
    <property type="component" value="Unassembled WGS sequence"/>
</dbReference>
<comment type="similarity">
    <text evidence="3">Belongs to the PMEI family.</text>
</comment>
<protein>
    <recommendedName>
        <fullName evidence="5">Pectinesterase inhibitor domain-containing protein</fullName>
    </recommendedName>
</protein>
<dbReference type="Pfam" id="PF04043">
    <property type="entry name" value="PMEI"/>
    <property type="match status" value="1"/>
</dbReference>
<dbReference type="InterPro" id="IPR006501">
    <property type="entry name" value="Pectinesterase_inhib_dom"/>
</dbReference>
<keyword evidence="7" id="KW-1185">Reference proteome</keyword>
<dbReference type="InterPro" id="IPR034086">
    <property type="entry name" value="PMEI_plant"/>
</dbReference>
<accession>A0A4S4D5T4</accession>
<dbReference type="SUPFAM" id="SSF101148">
    <property type="entry name" value="Plant invertase/pectin methylesterase inhibitor"/>
    <property type="match status" value="1"/>
</dbReference>
<dbReference type="CDD" id="cd15797">
    <property type="entry name" value="PMEI"/>
    <property type="match status" value="1"/>
</dbReference>
<feature type="signal peptide" evidence="4">
    <location>
        <begin position="1"/>
        <end position="25"/>
    </location>
</feature>
<name>A0A4S4D5T4_CAMSN</name>
<dbReference type="PANTHER" id="PTHR36710:SF1">
    <property type="entry name" value="F14J9.2 PROTEIN"/>
    <property type="match status" value="1"/>
</dbReference>
<dbReference type="PANTHER" id="PTHR36710">
    <property type="entry name" value="PECTINESTERASE INHIBITOR-LIKE"/>
    <property type="match status" value="1"/>
</dbReference>
<dbReference type="Gene3D" id="1.20.140.40">
    <property type="entry name" value="Invertase/pectin methylesterase inhibitor family protein"/>
    <property type="match status" value="1"/>
</dbReference>